<dbReference type="InterPro" id="IPR001752">
    <property type="entry name" value="Kinesin_motor_dom"/>
</dbReference>
<dbReference type="SUPFAM" id="SSF52540">
    <property type="entry name" value="P-loop containing nucleoside triphosphate hydrolases"/>
    <property type="match status" value="1"/>
</dbReference>
<accession>A0A1W0WN38</accession>
<gene>
    <name evidence="10" type="ORF">BV898_09370</name>
</gene>
<dbReference type="GO" id="GO:0008017">
    <property type="term" value="F:microtubule binding"/>
    <property type="evidence" value="ECO:0007669"/>
    <property type="project" value="InterPro"/>
</dbReference>
<dbReference type="Gene3D" id="3.40.850.10">
    <property type="entry name" value="Kinesin motor domain"/>
    <property type="match status" value="1"/>
</dbReference>
<evidence type="ECO:0000313" key="11">
    <source>
        <dbReference type="Proteomes" id="UP000192578"/>
    </source>
</evidence>
<comment type="similarity">
    <text evidence="5 6">Belongs to the TRAFAC class myosin-kinesin ATPase superfamily. Kinesin family.</text>
</comment>
<dbReference type="PANTHER" id="PTHR47969">
    <property type="entry name" value="CHROMOSOME-ASSOCIATED KINESIN KIF4A-RELATED"/>
    <property type="match status" value="1"/>
</dbReference>
<sequence length="744" mass="83780">MSSTVSKRECVKVIVRCRPLSDKETAAGYTPVVEVDRRSRKVTLQSEKEQTGEKEYIFDAVHGKDSTQEEIFEESVRPLVEAVLQGFNGTIFAYGQTGTGKTHTMQGSKSAPGIIPRAMEMIFQHIEASADESYLVNASYLEIYQEELRDLLRSPKKDKDEVVKKIELKEDVNGIVYAKHLSQYQLKSFHHMEKMMERGQSNRSVGATDMNEYSSRSHAIFVINIECGHIGPDGKEHVRVGKLNLVDLAGSEKQSKANSSGERFKEATQINLSLSTLGKVITSLVEKAPHIPYRDSKLTRLLQDSLGGNSKTIMVANVGPASYNIEETLSTLRYANRAKNIKNTPHINEDPKDAKLREYLDELAALKVKLSTTKSPSERPTRDKRKKEANDDLDNEEGSDSERYAQEHAALAQEKQKILANTNLGDKEKERLLSESAVKEEDLRKREAERQELRAKVDAIEQRMLRGNTTNVHERMTAQRENLQRKQKELDQQRETEKAILDALELEQREAVGTQDTVTTLKTDIDTAVLKIAKLQNQLDQIQGEIDAEEGVTQQFHEKLGDQLEHLRQREALMWTMVNHFISPATSEPMLQRAVYNEKSAQWVLPNETADIIRPPLFVDLSADRSVELRAKYQALLCENILDLVLDESIEDELAEPLIDMDTEDGTCALLLAEALEAACSEEDIVIDADVYTIERPHANTDTVGGIGKENVGRRSTLGSSKAFRSSPDHRPEDRYPSSRGLLK</sequence>
<feature type="coiled-coil region" evidence="7">
    <location>
        <begin position="436"/>
        <end position="552"/>
    </location>
</feature>
<evidence type="ECO:0000256" key="5">
    <source>
        <dbReference type="PROSITE-ProRule" id="PRU00283"/>
    </source>
</evidence>
<keyword evidence="7" id="KW-0175">Coiled coil</keyword>
<dbReference type="Pfam" id="PF00225">
    <property type="entry name" value="Kinesin"/>
    <property type="match status" value="1"/>
</dbReference>
<feature type="compositionally biased region" description="Basic and acidic residues" evidence="8">
    <location>
        <begin position="727"/>
        <end position="737"/>
    </location>
</feature>
<evidence type="ECO:0000256" key="2">
    <source>
        <dbReference type="ARBA" id="ARBA00022741"/>
    </source>
</evidence>
<dbReference type="InterPro" id="IPR019821">
    <property type="entry name" value="Kinesin_motor_CS"/>
</dbReference>
<feature type="region of interest" description="Disordered" evidence="8">
    <location>
        <begin position="699"/>
        <end position="744"/>
    </location>
</feature>
<feature type="binding site" evidence="5">
    <location>
        <begin position="95"/>
        <end position="102"/>
    </location>
    <ligand>
        <name>ATP</name>
        <dbReference type="ChEBI" id="CHEBI:30616"/>
    </ligand>
</feature>
<keyword evidence="5 6" id="KW-0505">Motor protein</keyword>
<dbReference type="GO" id="GO:0005874">
    <property type="term" value="C:microtubule"/>
    <property type="evidence" value="ECO:0007669"/>
    <property type="project" value="UniProtKB-KW"/>
</dbReference>
<dbReference type="InterPro" id="IPR036961">
    <property type="entry name" value="Kinesin_motor_dom_sf"/>
</dbReference>
<evidence type="ECO:0000259" key="9">
    <source>
        <dbReference type="PROSITE" id="PS50067"/>
    </source>
</evidence>
<feature type="domain" description="Kinesin motor" evidence="9">
    <location>
        <begin position="10"/>
        <end position="341"/>
    </location>
</feature>
<evidence type="ECO:0000256" key="6">
    <source>
        <dbReference type="RuleBase" id="RU000394"/>
    </source>
</evidence>
<dbReference type="AlphaFoldDB" id="A0A1W0WN38"/>
<feature type="compositionally biased region" description="Basic and acidic residues" evidence="8">
    <location>
        <begin position="376"/>
        <end position="390"/>
    </location>
</feature>
<reference evidence="11" key="1">
    <citation type="submission" date="2017-01" db="EMBL/GenBank/DDBJ databases">
        <title>Comparative genomics of anhydrobiosis in the tardigrade Hypsibius dujardini.</title>
        <authorList>
            <person name="Yoshida Y."/>
            <person name="Koutsovoulos G."/>
            <person name="Laetsch D."/>
            <person name="Stevens L."/>
            <person name="Kumar S."/>
            <person name="Horikawa D."/>
            <person name="Ishino K."/>
            <person name="Komine S."/>
            <person name="Tomita M."/>
            <person name="Blaxter M."/>
            <person name="Arakawa K."/>
        </authorList>
    </citation>
    <scope>NUCLEOTIDE SEQUENCE [LARGE SCALE GENOMIC DNA]</scope>
    <source>
        <strain evidence="11">Z151</strain>
    </source>
</reference>
<evidence type="ECO:0000256" key="7">
    <source>
        <dbReference type="SAM" id="Coils"/>
    </source>
</evidence>
<dbReference type="PROSITE" id="PS00411">
    <property type="entry name" value="KINESIN_MOTOR_1"/>
    <property type="match status" value="1"/>
</dbReference>
<keyword evidence="4" id="KW-0963">Cytoplasm</keyword>
<dbReference type="Proteomes" id="UP000192578">
    <property type="component" value="Unassembled WGS sequence"/>
</dbReference>
<evidence type="ECO:0000256" key="3">
    <source>
        <dbReference type="ARBA" id="ARBA00022840"/>
    </source>
</evidence>
<dbReference type="InterPro" id="IPR027640">
    <property type="entry name" value="Kinesin-like_fam"/>
</dbReference>
<dbReference type="EMBL" id="MTYJ01000073">
    <property type="protein sequence ID" value="OQV16533.1"/>
    <property type="molecule type" value="Genomic_DNA"/>
</dbReference>
<dbReference type="GO" id="GO:0003777">
    <property type="term" value="F:microtubule motor activity"/>
    <property type="evidence" value="ECO:0007669"/>
    <property type="project" value="InterPro"/>
</dbReference>
<dbReference type="FunFam" id="3.40.850.10:FF:000082">
    <property type="entry name" value="OSM3-like kinesin"/>
    <property type="match status" value="1"/>
</dbReference>
<dbReference type="PROSITE" id="PS50067">
    <property type="entry name" value="KINESIN_MOTOR_2"/>
    <property type="match status" value="1"/>
</dbReference>
<keyword evidence="4" id="KW-0206">Cytoskeleton</keyword>
<evidence type="ECO:0000313" key="10">
    <source>
        <dbReference type="EMBL" id="OQV16533.1"/>
    </source>
</evidence>
<comment type="subcellular location">
    <subcellularLocation>
        <location evidence="1">Cytoplasm</location>
        <location evidence="1">Cytoskeleton</location>
    </subcellularLocation>
</comment>
<feature type="region of interest" description="Disordered" evidence="8">
    <location>
        <begin position="370"/>
        <end position="404"/>
    </location>
</feature>
<dbReference type="InterPro" id="IPR027417">
    <property type="entry name" value="P-loop_NTPase"/>
</dbReference>
<dbReference type="GO" id="GO:0007018">
    <property type="term" value="P:microtubule-based movement"/>
    <property type="evidence" value="ECO:0007669"/>
    <property type="project" value="InterPro"/>
</dbReference>
<keyword evidence="3 5" id="KW-0067">ATP-binding</keyword>
<keyword evidence="2 5" id="KW-0547">Nucleotide-binding</keyword>
<keyword evidence="6" id="KW-0493">Microtubule</keyword>
<evidence type="ECO:0000256" key="4">
    <source>
        <dbReference type="ARBA" id="ARBA00023212"/>
    </source>
</evidence>
<comment type="caution">
    <text evidence="10">The sequence shown here is derived from an EMBL/GenBank/DDBJ whole genome shotgun (WGS) entry which is preliminary data.</text>
</comment>
<dbReference type="SMART" id="SM00129">
    <property type="entry name" value="KISc"/>
    <property type="match status" value="1"/>
</dbReference>
<dbReference type="PRINTS" id="PR00380">
    <property type="entry name" value="KINESINHEAVY"/>
</dbReference>
<dbReference type="GO" id="GO:0005524">
    <property type="term" value="F:ATP binding"/>
    <property type="evidence" value="ECO:0007669"/>
    <property type="project" value="UniProtKB-UniRule"/>
</dbReference>
<evidence type="ECO:0000256" key="8">
    <source>
        <dbReference type="SAM" id="MobiDB-lite"/>
    </source>
</evidence>
<protein>
    <recommendedName>
        <fullName evidence="6">Kinesin-like protein</fullName>
    </recommendedName>
</protein>
<name>A0A1W0WN38_HYPEX</name>
<organism evidence="10 11">
    <name type="scientific">Hypsibius exemplaris</name>
    <name type="common">Freshwater tardigrade</name>
    <dbReference type="NCBI Taxonomy" id="2072580"/>
    <lineage>
        <taxon>Eukaryota</taxon>
        <taxon>Metazoa</taxon>
        <taxon>Ecdysozoa</taxon>
        <taxon>Tardigrada</taxon>
        <taxon>Eutardigrada</taxon>
        <taxon>Parachela</taxon>
        <taxon>Hypsibioidea</taxon>
        <taxon>Hypsibiidae</taxon>
        <taxon>Hypsibius</taxon>
    </lineage>
</organism>
<evidence type="ECO:0000256" key="1">
    <source>
        <dbReference type="ARBA" id="ARBA00004245"/>
    </source>
</evidence>
<dbReference type="OrthoDB" id="3176171at2759"/>
<proteinExistence type="inferred from homology"/>
<keyword evidence="11" id="KW-1185">Reference proteome</keyword>